<evidence type="ECO:0000256" key="1">
    <source>
        <dbReference type="PIRSR" id="PIRSR613078-1"/>
    </source>
</evidence>
<feature type="active site" description="Proton donor/acceptor" evidence="1">
    <location>
        <position position="109"/>
    </location>
</feature>
<dbReference type="InterPro" id="IPR029033">
    <property type="entry name" value="His_PPase_superfam"/>
</dbReference>
<organism evidence="3 4">
    <name type="scientific">Gluconobacter japonicus</name>
    <dbReference type="NCBI Taxonomy" id="376620"/>
    <lineage>
        <taxon>Bacteria</taxon>
        <taxon>Pseudomonadati</taxon>
        <taxon>Pseudomonadota</taxon>
        <taxon>Alphaproteobacteria</taxon>
        <taxon>Acetobacterales</taxon>
        <taxon>Acetobacteraceae</taxon>
        <taxon>Gluconobacter</taxon>
    </lineage>
</organism>
<reference evidence="3" key="2">
    <citation type="submission" date="2020-11" db="EMBL/GenBank/DDBJ databases">
        <title>Description of novel Gluconobacter species.</title>
        <authorList>
            <person name="Cleenwerck I."/>
            <person name="Cnockaert M."/>
            <person name="Borremans W."/>
            <person name="Wieme A.D."/>
            <person name="De Vuyst L."/>
            <person name="Vandamme P."/>
        </authorList>
    </citation>
    <scope>NUCLEOTIDE SEQUENCE</scope>
    <source>
        <strain evidence="3">R71697</strain>
    </source>
</reference>
<dbReference type="PANTHER" id="PTHR48100:SF1">
    <property type="entry name" value="HISTIDINE PHOSPHATASE FAMILY PROTEIN-RELATED"/>
    <property type="match status" value="1"/>
</dbReference>
<dbReference type="EMBL" id="JABCQN010000002">
    <property type="protein sequence ID" value="MBF0870007.1"/>
    <property type="molecule type" value="Genomic_DNA"/>
</dbReference>
<dbReference type="GO" id="GO:0016791">
    <property type="term" value="F:phosphatase activity"/>
    <property type="evidence" value="ECO:0007669"/>
    <property type="project" value="TreeGrafter"/>
</dbReference>
<dbReference type="Proteomes" id="UP000661006">
    <property type="component" value="Unassembled WGS sequence"/>
</dbReference>
<gene>
    <name evidence="3" type="ORF">HKD32_03920</name>
</gene>
<dbReference type="SUPFAM" id="SSF53254">
    <property type="entry name" value="Phosphoglycerate mutase-like"/>
    <property type="match status" value="1"/>
</dbReference>
<dbReference type="CDD" id="cd07067">
    <property type="entry name" value="HP_PGM_like"/>
    <property type="match status" value="1"/>
</dbReference>
<feature type="active site" description="Tele-phosphohistidine intermediate" evidence="1">
    <location>
        <position position="31"/>
    </location>
</feature>
<dbReference type="InterPro" id="IPR050275">
    <property type="entry name" value="PGM_Phosphatase"/>
</dbReference>
<dbReference type="Gene3D" id="3.40.50.1240">
    <property type="entry name" value="Phosphoglycerate mutase-like"/>
    <property type="match status" value="1"/>
</dbReference>
<dbReference type="Pfam" id="PF00300">
    <property type="entry name" value="His_Phos_1"/>
    <property type="match status" value="1"/>
</dbReference>
<sequence>MTQTDHVVPHGHFLDSPELPRGITRFWLVRHAVVEAAARKTMYGAMDVPLCKDAMASQQGGYAALARRLPTDAVWYSSPLQRARDTAIQIRCAGDFQCPDVRLDTRFVEQSIGDWHGTPHEQFLSLLRLPPNPFWSLSASELPPGGESMLDVCARVSHGLEDLANTHSGQDIVVVSHGGAIRAALSHALAIHPDIALRFTIQNLSISIIERINGLWRVVAVNELPDFRG</sequence>
<dbReference type="PANTHER" id="PTHR48100">
    <property type="entry name" value="BROAD-SPECIFICITY PHOSPHATASE YOR283W-RELATED"/>
    <property type="match status" value="1"/>
</dbReference>
<evidence type="ECO:0000313" key="4">
    <source>
        <dbReference type="Proteomes" id="UP000661006"/>
    </source>
</evidence>
<dbReference type="GeneID" id="81473830"/>
<dbReference type="SMART" id="SM00855">
    <property type="entry name" value="PGAM"/>
    <property type="match status" value="1"/>
</dbReference>
<evidence type="ECO:0000313" key="3">
    <source>
        <dbReference type="EMBL" id="MBF0870007.1"/>
    </source>
</evidence>
<proteinExistence type="predicted"/>
<name>A0A9Q2FLI0_GLUJA</name>
<feature type="binding site" evidence="2">
    <location>
        <position position="82"/>
    </location>
    <ligand>
        <name>substrate</name>
    </ligand>
</feature>
<comment type="caution">
    <text evidence="3">The sequence shown here is derived from an EMBL/GenBank/DDBJ whole genome shotgun (WGS) entry which is preliminary data.</text>
</comment>
<accession>A0A9Q2FLI0</accession>
<dbReference type="GO" id="GO:0005737">
    <property type="term" value="C:cytoplasm"/>
    <property type="evidence" value="ECO:0007669"/>
    <property type="project" value="TreeGrafter"/>
</dbReference>
<dbReference type="InterPro" id="IPR013078">
    <property type="entry name" value="His_Pase_superF_clade-1"/>
</dbReference>
<dbReference type="AlphaFoldDB" id="A0A9Q2FLI0"/>
<dbReference type="RefSeq" id="WP_061931231.1">
    <property type="nucleotide sequence ID" value="NZ_JABCQN010000002.1"/>
</dbReference>
<reference evidence="3" key="1">
    <citation type="submission" date="2020-04" db="EMBL/GenBank/DDBJ databases">
        <authorList>
            <person name="Sombolestani A."/>
        </authorList>
    </citation>
    <scope>NUCLEOTIDE SEQUENCE</scope>
    <source>
        <strain evidence="3">R71697</strain>
    </source>
</reference>
<protein>
    <submittedName>
        <fullName evidence="3">Histidine phosphatase family protein</fullName>
    </submittedName>
</protein>
<evidence type="ECO:0000256" key="2">
    <source>
        <dbReference type="PIRSR" id="PIRSR613078-2"/>
    </source>
</evidence>